<protein>
    <recommendedName>
        <fullName evidence="1">DinB-like domain-containing protein</fullName>
    </recommendedName>
</protein>
<keyword evidence="3" id="KW-1185">Reference proteome</keyword>
<dbReference type="InterPro" id="IPR034660">
    <property type="entry name" value="DinB/YfiT-like"/>
</dbReference>
<dbReference type="RefSeq" id="WP_341597362.1">
    <property type="nucleotide sequence ID" value="NZ_JBAKAZ010000020.1"/>
</dbReference>
<dbReference type="PANTHER" id="PTHR39473">
    <property type="match status" value="1"/>
</dbReference>
<organism evidence="2 3">
    <name type="scientific">Psychromonas aquatilis</name>
    <dbReference type="NCBI Taxonomy" id="2005072"/>
    <lineage>
        <taxon>Bacteria</taxon>
        <taxon>Pseudomonadati</taxon>
        <taxon>Pseudomonadota</taxon>
        <taxon>Gammaproteobacteria</taxon>
        <taxon>Alteromonadales</taxon>
        <taxon>Psychromonadaceae</taxon>
        <taxon>Psychromonas</taxon>
    </lineage>
</organism>
<accession>A0ABU9GPV5</accession>
<evidence type="ECO:0000313" key="3">
    <source>
        <dbReference type="Proteomes" id="UP001369082"/>
    </source>
</evidence>
<name>A0ABU9GPV5_9GAMM</name>
<proteinExistence type="predicted"/>
<evidence type="ECO:0000313" key="2">
    <source>
        <dbReference type="EMBL" id="MEL0629351.1"/>
    </source>
</evidence>
<evidence type="ECO:0000259" key="1">
    <source>
        <dbReference type="Pfam" id="PF12867"/>
    </source>
</evidence>
<sequence>MIESQLLILEQANKYLSSVTESQYVQVIAPAFMSSAGAHIRHILDHYNSIINGLPEGLVDYDKRSRGGVIESCPEAAQASIKEISTFLKSLTAEQLQQNIKLSTEVSVSDKKVIIVDTTLAREIIFVGSHAVHHLATVKHIAQAQQLDIDSALGIAPATATFLRDGQ</sequence>
<gene>
    <name evidence="2" type="ORF">V6256_06995</name>
</gene>
<dbReference type="SUPFAM" id="SSF109854">
    <property type="entry name" value="DinB/YfiT-like putative metalloenzymes"/>
    <property type="match status" value="1"/>
</dbReference>
<feature type="domain" description="DinB-like" evidence="1">
    <location>
        <begin position="12"/>
        <end position="137"/>
    </location>
</feature>
<reference evidence="2 3" key="1">
    <citation type="submission" date="2024-02" db="EMBL/GenBank/DDBJ databases">
        <title>Bacteria isolated from the canopy kelp, Nereocystis luetkeana.</title>
        <authorList>
            <person name="Pfister C.A."/>
            <person name="Younker I.T."/>
            <person name="Light S.H."/>
        </authorList>
    </citation>
    <scope>NUCLEOTIDE SEQUENCE [LARGE SCALE GENOMIC DNA]</scope>
    <source>
        <strain evidence="2 3">TI.1.05</strain>
    </source>
</reference>
<dbReference type="Gene3D" id="1.20.120.450">
    <property type="entry name" value="dinb family like domain"/>
    <property type="match status" value="1"/>
</dbReference>
<dbReference type="Proteomes" id="UP001369082">
    <property type="component" value="Unassembled WGS sequence"/>
</dbReference>
<dbReference type="InterPro" id="IPR024775">
    <property type="entry name" value="DinB-like"/>
</dbReference>
<dbReference type="EMBL" id="JBAKAZ010000020">
    <property type="protein sequence ID" value="MEL0629351.1"/>
    <property type="molecule type" value="Genomic_DNA"/>
</dbReference>
<dbReference type="Pfam" id="PF12867">
    <property type="entry name" value="DinB_2"/>
    <property type="match status" value="1"/>
</dbReference>
<comment type="caution">
    <text evidence="2">The sequence shown here is derived from an EMBL/GenBank/DDBJ whole genome shotgun (WGS) entry which is preliminary data.</text>
</comment>
<dbReference type="PANTHER" id="PTHR39473:SF1">
    <property type="entry name" value="DINB-LIKE DOMAIN-CONTAINING PROTEIN"/>
    <property type="match status" value="1"/>
</dbReference>